<keyword evidence="7 11" id="KW-0812">Transmembrane</keyword>
<dbReference type="InterPro" id="IPR033479">
    <property type="entry name" value="dCache_1"/>
</dbReference>
<dbReference type="AlphaFoldDB" id="A0A0F9B5B7"/>
<evidence type="ECO:0000256" key="9">
    <source>
        <dbReference type="ARBA" id="ARBA00022989"/>
    </source>
</evidence>
<dbReference type="Gene3D" id="6.10.340.10">
    <property type="match status" value="1"/>
</dbReference>
<evidence type="ECO:0000256" key="2">
    <source>
        <dbReference type="ARBA" id="ARBA00004651"/>
    </source>
</evidence>
<dbReference type="GO" id="GO:0005886">
    <property type="term" value="C:plasma membrane"/>
    <property type="evidence" value="ECO:0007669"/>
    <property type="project" value="UniProtKB-SubCell"/>
</dbReference>
<dbReference type="CDD" id="cd18773">
    <property type="entry name" value="PDC1_HK_sensor"/>
    <property type="match status" value="1"/>
</dbReference>
<dbReference type="InterPro" id="IPR050398">
    <property type="entry name" value="HssS/ArlS-like"/>
</dbReference>
<organism evidence="13">
    <name type="scientific">marine sediment metagenome</name>
    <dbReference type="NCBI Taxonomy" id="412755"/>
    <lineage>
        <taxon>unclassified sequences</taxon>
        <taxon>metagenomes</taxon>
        <taxon>ecological metagenomes</taxon>
    </lineage>
</organism>
<feature type="transmembrane region" description="Helical" evidence="11">
    <location>
        <begin position="6"/>
        <end position="27"/>
    </location>
</feature>
<keyword evidence="4" id="KW-1003">Cell membrane</keyword>
<evidence type="ECO:0000256" key="11">
    <source>
        <dbReference type="SAM" id="Phobius"/>
    </source>
</evidence>
<comment type="caution">
    <text evidence="13">The sequence shown here is derived from an EMBL/GenBank/DDBJ whole genome shotgun (WGS) entry which is preliminary data.</text>
</comment>
<comment type="subcellular location">
    <subcellularLocation>
        <location evidence="2">Cell membrane</location>
        <topology evidence="2">Multi-pass membrane protein</topology>
    </subcellularLocation>
</comment>
<evidence type="ECO:0000256" key="4">
    <source>
        <dbReference type="ARBA" id="ARBA00022475"/>
    </source>
</evidence>
<evidence type="ECO:0000256" key="3">
    <source>
        <dbReference type="ARBA" id="ARBA00012438"/>
    </source>
</evidence>
<keyword evidence="8" id="KW-0418">Kinase</keyword>
<dbReference type="SUPFAM" id="SSF103190">
    <property type="entry name" value="Sensory domain-like"/>
    <property type="match status" value="1"/>
</dbReference>
<keyword evidence="9 11" id="KW-1133">Transmembrane helix</keyword>
<name>A0A0F9B5B7_9ZZZZ</name>
<evidence type="ECO:0000256" key="8">
    <source>
        <dbReference type="ARBA" id="ARBA00022777"/>
    </source>
</evidence>
<keyword evidence="5" id="KW-0597">Phosphoprotein</keyword>
<keyword evidence="6" id="KW-0808">Transferase</keyword>
<evidence type="ECO:0000256" key="5">
    <source>
        <dbReference type="ARBA" id="ARBA00022553"/>
    </source>
</evidence>
<keyword evidence="10 11" id="KW-0472">Membrane</keyword>
<evidence type="ECO:0000256" key="1">
    <source>
        <dbReference type="ARBA" id="ARBA00000085"/>
    </source>
</evidence>
<dbReference type="PANTHER" id="PTHR45528:SF10">
    <property type="entry name" value="METHYL-ACCEPTING CHEMOTAXIS PROTEIN"/>
    <property type="match status" value="1"/>
</dbReference>
<evidence type="ECO:0000259" key="12">
    <source>
        <dbReference type="Pfam" id="PF02743"/>
    </source>
</evidence>
<feature type="domain" description="Cache" evidence="12">
    <location>
        <begin position="46"/>
        <end position="243"/>
    </location>
</feature>
<dbReference type="PANTHER" id="PTHR45528">
    <property type="entry name" value="SENSOR HISTIDINE KINASE CPXA"/>
    <property type="match status" value="1"/>
</dbReference>
<proteinExistence type="predicted"/>
<dbReference type="EC" id="2.7.13.3" evidence="3"/>
<evidence type="ECO:0000256" key="10">
    <source>
        <dbReference type="ARBA" id="ARBA00023136"/>
    </source>
</evidence>
<evidence type="ECO:0000256" key="6">
    <source>
        <dbReference type="ARBA" id="ARBA00022679"/>
    </source>
</evidence>
<accession>A0A0F9B5B7</accession>
<dbReference type="Gene3D" id="3.30.450.20">
    <property type="entry name" value="PAS domain"/>
    <property type="match status" value="1"/>
</dbReference>
<feature type="transmembrane region" description="Helical" evidence="11">
    <location>
        <begin position="298"/>
        <end position="317"/>
    </location>
</feature>
<protein>
    <recommendedName>
        <fullName evidence="3">histidine kinase</fullName>
        <ecNumber evidence="3">2.7.13.3</ecNumber>
    </recommendedName>
</protein>
<feature type="non-terminal residue" evidence="13">
    <location>
        <position position="348"/>
    </location>
</feature>
<dbReference type="GO" id="GO:0000155">
    <property type="term" value="F:phosphorelay sensor kinase activity"/>
    <property type="evidence" value="ECO:0007669"/>
    <property type="project" value="TreeGrafter"/>
</dbReference>
<reference evidence="13" key="1">
    <citation type="journal article" date="2015" name="Nature">
        <title>Complex archaea that bridge the gap between prokaryotes and eukaryotes.</title>
        <authorList>
            <person name="Spang A."/>
            <person name="Saw J.H."/>
            <person name="Jorgensen S.L."/>
            <person name="Zaremba-Niedzwiedzka K."/>
            <person name="Martijn J."/>
            <person name="Lind A.E."/>
            <person name="van Eijk R."/>
            <person name="Schleper C."/>
            <person name="Guy L."/>
            <person name="Ettema T.J."/>
        </authorList>
    </citation>
    <scope>NUCLEOTIDE SEQUENCE</scope>
</reference>
<dbReference type="Pfam" id="PF02743">
    <property type="entry name" value="dCache_1"/>
    <property type="match status" value="1"/>
</dbReference>
<gene>
    <name evidence="13" type="ORF">LCGC14_2489240</name>
</gene>
<sequence length="348" mass="39640">MSLRAKIILVLMPFLVLPLIIIGLIAFDRLGNYSQKMIFAQTFMLLNQVADNVQAHLRTARSNIELFASSELLKNYLLIDDEASRYAVMQAPLLNLFSSYVEGYPSYYEIRVVLPDGYEDTRFTAEQIPNIKEEEGRSHWFKELRKEKSDVHMEFFVNPDNQELALLISKRILLVNDAVAGASEKPSIRGYLVITIRPNFITNQVTENIIGQSGFLFFTDGNGLILAHPDKKYFYEKISSEKFRNMSKSAEKEAPLKTEYLGQPVNVLGRQLAPNLWVFAILPEQDLVADSKRLRKTVAIVTLFTILLISFLLYFLINWLLLKPIGRLVQASSNVGLSDLSVRVKVKT</sequence>
<dbReference type="EMBL" id="LAZR01039412">
    <property type="protein sequence ID" value="KKL17069.1"/>
    <property type="molecule type" value="Genomic_DNA"/>
</dbReference>
<evidence type="ECO:0000313" key="13">
    <source>
        <dbReference type="EMBL" id="KKL17069.1"/>
    </source>
</evidence>
<comment type="catalytic activity">
    <reaction evidence="1">
        <text>ATP + protein L-histidine = ADP + protein N-phospho-L-histidine.</text>
        <dbReference type="EC" id="2.7.13.3"/>
    </reaction>
</comment>
<dbReference type="InterPro" id="IPR029151">
    <property type="entry name" value="Sensor-like_sf"/>
</dbReference>
<evidence type="ECO:0000256" key="7">
    <source>
        <dbReference type="ARBA" id="ARBA00022692"/>
    </source>
</evidence>